<name>A0A8J4EFD6_9ACTN</name>
<dbReference type="RefSeq" id="WP_203929887.1">
    <property type="nucleotide sequence ID" value="NZ_BOPH01000072.1"/>
</dbReference>
<proteinExistence type="predicted"/>
<dbReference type="AlphaFoldDB" id="A0A8J4EFD6"/>
<dbReference type="EMBL" id="BOPH01000072">
    <property type="protein sequence ID" value="GIJ69972.1"/>
    <property type="molecule type" value="Genomic_DNA"/>
</dbReference>
<protein>
    <submittedName>
        <fullName evidence="1">Uncharacterized protein</fullName>
    </submittedName>
</protein>
<evidence type="ECO:0000313" key="1">
    <source>
        <dbReference type="EMBL" id="GIJ69972.1"/>
    </source>
</evidence>
<evidence type="ECO:0000313" key="2">
    <source>
        <dbReference type="Proteomes" id="UP000635606"/>
    </source>
</evidence>
<gene>
    <name evidence="1" type="ORF">Voc01_048890</name>
</gene>
<sequence>MTDRKGVDCSPWCHVNHERGSAVDMTCSGEVLWHNDSAAVEIARYGEDDFVVLSAFSDNAEPVGANLTLDEAQDLRDALDSALASKRAA</sequence>
<dbReference type="Proteomes" id="UP000635606">
    <property type="component" value="Unassembled WGS sequence"/>
</dbReference>
<accession>A0A8J4EFD6</accession>
<reference evidence="1" key="1">
    <citation type="submission" date="2021-01" db="EMBL/GenBank/DDBJ databases">
        <title>Whole genome shotgun sequence of Virgisporangium ochraceum NBRC 16418.</title>
        <authorList>
            <person name="Komaki H."/>
            <person name="Tamura T."/>
        </authorList>
    </citation>
    <scope>NUCLEOTIDE SEQUENCE</scope>
    <source>
        <strain evidence="1">NBRC 16418</strain>
    </source>
</reference>
<comment type="caution">
    <text evidence="1">The sequence shown here is derived from an EMBL/GenBank/DDBJ whole genome shotgun (WGS) entry which is preliminary data.</text>
</comment>
<organism evidence="1 2">
    <name type="scientific">Virgisporangium ochraceum</name>
    <dbReference type="NCBI Taxonomy" id="65505"/>
    <lineage>
        <taxon>Bacteria</taxon>
        <taxon>Bacillati</taxon>
        <taxon>Actinomycetota</taxon>
        <taxon>Actinomycetes</taxon>
        <taxon>Micromonosporales</taxon>
        <taxon>Micromonosporaceae</taxon>
        <taxon>Virgisporangium</taxon>
    </lineage>
</organism>
<keyword evidence="2" id="KW-1185">Reference proteome</keyword>